<dbReference type="Proteomes" id="UP000240987">
    <property type="component" value="Unassembled WGS sequence"/>
</dbReference>
<feature type="domain" description="HPt" evidence="3">
    <location>
        <begin position="14"/>
        <end position="108"/>
    </location>
</feature>
<gene>
    <name evidence="4" type="ORF">C9J12_27135</name>
</gene>
<organism evidence="4 5">
    <name type="scientific">Photobacterium frigidiphilum</name>
    <dbReference type="NCBI Taxonomy" id="264736"/>
    <lineage>
        <taxon>Bacteria</taxon>
        <taxon>Pseudomonadati</taxon>
        <taxon>Pseudomonadota</taxon>
        <taxon>Gammaproteobacteria</taxon>
        <taxon>Vibrionales</taxon>
        <taxon>Vibrionaceae</taxon>
        <taxon>Photobacterium</taxon>
    </lineage>
</organism>
<dbReference type="Pfam" id="PF01627">
    <property type="entry name" value="Hpt"/>
    <property type="match status" value="1"/>
</dbReference>
<sequence>MINYTEFSSSMDDDADMISMIIELYSEEHGDDIRVIQNKYENQDVEGLFNTIHSLRGVLLTLCEEKATLQLETIENLCKRGEKPDVQLLDEALEEVARVNQQILTLTA</sequence>
<dbReference type="InterPro" id="IPR008207">
    <property type="entry name" value="Sig_transdc_His_kin_Hpt_dom"/>
</dbReference>
<dbReference type="EMBL" id="PYMJ01000050">
    <property type="protein sequence ID" value="PSU44491.1"/>
    <property type="molecule type" value="Genomic_DNA"/>
</dbReference>
<evidence type="ECO:0000313" key="4">
    <source>
        <dbReference type="EMBL" id="PSU44491.1"/>
    </source>
</evidence>
<keyword evidence="5" id="KW-1185">Reference proteome</keyword>
<accession>A0A2T3J710</accession>
<feature type="modified residue" description="Phosphohistidine" evidence="2">
    <location>
        <position position="53"/>
    </location>
</feature>
<dbReference type="OrthoDB" id="6401882at2"/>
<dbReference type="Gene3D" id="1.20.120.160">
    <property type="entry name" value="HPT domain"/>
    <property type="match status" value="1"/>
</dbReference>
<dbReference type="SUPFAM" id="SSF47226">
    <property type="entry name" value="Histidine-containing phosphotransfer domain, HPT domain"/>
    <property type="match status" value="1"/>
</dbReference>
<evidence type="ECO:0000256" key="1">
    <source>
        <dbReference type="ARBA" id="ARBA00023012"/>
    </source>
</evidence>
<dbReference type="RefSeq" id="WP_107245982.1">
    <property type="nucleotide sequence ID" value="NZ_PYMJ01000050.1"/>
</dbReference>
<evidence type="ECO:0000313" key="5">
    <source>
        <dbReference type="Proteomes" id="UP000240987"/>
    </source>
</evidence>
<name>A0A2T3J710_9GAMM</name>
<reference evidence="4 5" key="1">
    <citation type="submission" date="2018-01" db="EMBL/GenBank/DDBJ databases">
        <title>Whole genome sequencing of Histamine producing bacteria.</title>
        <authorList>
            <person name="Butler K."/>
        </authorList>
    </citation>
    <scope>NUCLEOTIDE SEQUENCE [LARGE SCALE GENOMIC DNA]</scope>
    <source>
        <strain evidence="4 5">JCM 12947</strain>
    </source>
</reference>
<dbReference type="PROSITE" id="PS50894">
    <property type="entry name" value="HPT"/>
    <property type="match status" value="1"/>
</dbReference>
<evidence type="ECO:0000259" key="3">
    <source>
        <dbReference type="PROSITE" id="PS50894"/>
    </source>
</evidence>
<keyword evidence="1" id="KW-0902">Two-component regulatory system</keyword>
<dbReference type="AlphaFoldDB" id="A0A2T3J710"/>
<evidence type="ECO:0000256" key="2">
    <source>
        <dbReference type="PROSITE-ProRule" id="PRU00110"/>
    </source>
</evidence>
<comment type="caution">
    <text evidence="4">The sequence shown here is derived from an EMBL/GenBank/DDBJ whole genome shotgun (WGS) entry which is preliminary data.</text>
</comment>
<dbReference type="GO" id="GO:0004672">
    <property type="term" value="F:protein kinase activity"/>
    <property type="evidence" value="ECO:0007669"/>
    <property type="project" value="UniProtKB-ARBA"/>
</dbReference>
<proteinExistence type="predicted"/>
<protein>
    <recommendedName>
        <fullName evidence="3">HPt domain-containing protein</fullName>
    </recommendedName>
</protein>
<dbReference type="GO" id="GO:0000160">
    <property type="term" value="P:phosphorelay signal transduction system"/>
    <property type="evidence" value="ECO:0007669"/>
    <property type="project" value="UniProtKB-KW"/>
</dbReference>
<keyword evidence="2" id="KW-0597">Phosphoprotein</keyword>
<dbReference type="InterPro" id="IPR036641">
    <property type="entry name" value="HPT_dom_sf"/>
</dbReference>